<dbReference type="AlphaFoldDB" id="A0AAD5KEC7"/>
<dbReference type="InterPro" id="IPR052895">
    <property type="entry name" value="HetReg/Transcr_Mod"/>
</dbReference>
<dbReference type="InterPro" id="IPR010730">
    <property type="entry name" value="HET"/>
</dbReference>
<dbReference type="EMBL" id="JAIXMP010000009">
    <property type="protein sequence ID" value="KAI9268231.1"/>
    <property type="molecule type" value="Genomic_DNA"/>
</dbReference>
<accession>A0AAD5KEC7</accession>
<name>A0AAD5KEC7_9FUNG</name>
<gene>
    <name evidence="2" type="ORF">BDA99DRAFT_558398</name>
</gene>
<keyword evidence="3" id="KW-1185">Reference proteome</keyword>
<evidence type="ECO:0000313" key="3">
    <source>
        <dbReference type="Proteomes" id="UP001209540"/>
    </source>
</evidence>
<proteinExistence type="predicted"/>
<evidence type="ECO:0000259" key="1">
    <source>
        <dbReference type="Pfam" id="PF06985"/>
    </source>
</evidence>
<dbReference type="Proteomes" id="UP001209540">
    <property type="component" value="Unassembled WGS sequence"/>
</dbReference>
<comment type="caution">
    <text evidence="2">The sequence shown here is derived from an EMBL/GenBank/DDBJ whole genome shotgun (WGS) entry which is preliminary data.</text>
</comment>
<protein>
    <recommendedName>
        <fullName evidence="1">Heterokaryon incompatibility domain-containing protein</fullName>
    </recommendedName>
</protein>
<dbReference type="PANTHER" id="PTHR24148">
    <property type="entry name" value="ANKYRIN REPEAT DOMAIN-CONTAINING PROTEIN 39 HOMOLOG-RELATED"/>
    <property type="match status" value="1"/>
</dbReference>
<reference evidence="2" key="1">
    <citation type="journal article" date="2022" name="IScience">
        <title>Evolution of zygomycete secretomes and the origins of terrestrial fungal ecologies.</title>
        <authorList>
            <person name="Chang Y."/>
            <person name="Wang Y."/>
            <person name="Mondo S."/>
            <person name="Ahrendt S."/>
            <person name="Andreopoulos W."/>
            <person name="Barry K."/>
            <person name="Beard J."/>
            <person name="Benny G.L."/>
            <person name="Blankenship S."/>
            <person name="Bonito G."/>
            <person name="Cuomo C."/>
            <person name="Desiro A."/>
            <person name="Gervers K.A."/>
            <person name="Hundley H."/>
            <person name="Kuo A."/>
            <person name="LaButti K."/>
            <person name="Lang B.F."/>
            <person name="Lipzen A."/>
            <person name="O'Donnell K."/>
            <person name="Pangilinan J."/>
            <person name="Reynolds N."/>
            <person name="Sandor L."/>
            <person name="Smith M.E."/>
            <person name="Tsang A."/>
            <person name="Grigoriev I.V."/>
            <person name="Stajich J.E."/>
            <person name="Spatafora J.W."/>
        </authorList>
    </citation>
    <scope>NUCLEOTIDE SEQUENCE</scope>
    <source>
        <strain evidence="2">RSA 2281</strain>
    </source>
</reference>
<reference evidence="2" key="2">
    <citation type="submission" date="2023-02" db="EMBL/GenBank/DDBJ databases">
        <authorList>
            <consortium name="DOE Joint Genome Institute"/>
            <person name="Mondo S.J."/>
            <person name="Chang Y."/>
            <person name="Wang Y."/>
            <person name="Ahrendt S."/>
            <person name="Andreopoulos W."/>
            <person name="Barry K."/>
            <person name="Beard J."/>
            <person name="Benny G.L."/>
            <person name="Blankenship S."/>
            <person name="Bonito G."/>
            <person name="Cuomo C."/>
            <person name="Desiro A."/>
            <person name="Gervers K.A."/>
            <person name="Hundley H."/>
            <person name="Kuo A."/>
            <person name="LaButti K."/>
            <person name="Lang B.F."/>
            <person name="Lipzen A."/>
            <person name="O'Donnell K."/>
            <person name="Pangilinan J."/>
            <person name="Reynolds N."/>
            <person name="Sandor L."/>
            <person name="Smith M.W."/>
            <person name="Tsang A."/>
            <person name="Grigoriev I.V."/>
            <person name="Stajich J.E."/>
            <person name="Spatafora J.W."/>
        </authorList>
    </citation>
    <scope>NUCLEOTIDE SEQUENCE</scope>
    <source>
        <strain evidence="2">RSA 2281</strain>
    </source>
</reference>
<evidence type="ECO:0000313" key="2">
    <source>
        <dbReference type="EMBL" id="KAI9268231.1"/>
    </source>
</evidence>
<feature type="domain" description="Heterokaryon incompatibility" evidence="1">
    <location>
        <begin position="23"/>
        <end position="132"/>
    </location>
</feature>
<organism evidence="2 3">
    <name type="scientific">Phascolomyces articulosus</name>
    <dbReference type="NCBI Taxonomy" id="60185"/>
    <lineage>
        <taxon>Eukaryota</taxon>
        <taxon>Fungi</taxon>
        <taxon>Fungi incertae sedis</taxon>
        <taxon>Mucoromycota</taxon>
        <taxon>Mucoromycotina</taxon>
        <taxon>Mucoromycetes</taxon>
        <taxon>Mucorales</taxon>
        <taxon>Lichtheimiaceae</taxon>
        <taxon>Phascolomyces</taxon>
    </lineage>
</organism>
<sequence>MPTRLVHVSDMNVVQGSEVSEGYCALSYSWEWCGNNIVDKMGEEKTARDDQERKHKIVAPGRRVQQKPRGRKHIQGKVKFVKFDGIIQQLCKDFNINYIWYDQLCINQYDQGEKQREIRQMHRIYNNAYCTTFDTLLSADWFTRSWTLEEALMSKRLLFVGYNIHAWWFSLRKIPSISTLFQRPAEQNVCAVLYYAHARESSKEHDRVFSLVNIFPDIMDEITIDYDQPLLDLLIQFYGHLAKKDLSILSHQFSMLGGRNENYIAPIKSYDLPSWTGVAGEHMAPRFGFKKEKYPTTPFQTIPMFGQPMMTTASTKL</sequence>
<dbReference type="Pfam" id="PF06985">
    <property type="entry name" value="HET"/>
    <property type="match status" value="1"/>
</dbReference>
<dbReference type="PANTHER" id="PTHR24148:SF64">
    <property type="entry name" value="HETEROKARYON INCOMPATIBILITY DOMAIN-CONTAINING PROTEIN"/>
    <property type="match status" value="1"/>
</dbReference>